<sequence length="205" mass="22601">MASGDEYDPEYETTTMTTTTTITTATTSPGFKVELPTQPKLSQTPIAHSGCCLALSTPLLAHLQDLLPASPSLILSIGSGYGLLEAFLLAEPYSLHVTGVEVQPSPNRYLPPTHHRCVSGSRFLHPLAGEAAAWLLVYPRRVGLVTEYLDTYGKERVETVVWVGPRADWEDYRDCFNSRWDVHVKSTEEVGGRAWELIAVARKKS</sequence>
<gene>
    <name evidence="1" type="ORF">K505DRAFT_328463</name>
</gene>
<organism evidence="1 2">
    <name type="scientific">Melanomma pulvis-pyrius CBS 109.77</name>
    <dbReference type="NCBI Taxonomy" id="1314802"/>
    <lineage>
        <taxon>Eukaryota</taxon>
        <taxon>Fungi</taxon>
        <taxon>Dikarya</taxon>
        <taxon>Ascomycota</taxon>
        <taxon>Pezizomycotina</taxon>
        <taxon>Dothideomycetes</taxon>
        <taxon>Pleosporomycetidae</taxon>
        <taxon>Pleosporales</taxon>
        <taxon>Melanommataceae</taxon>
        <taxon>Melanomma</taxon>
    </lineage>
</organism>
<protein>
    <recommendedName>
        <fullName evidence="3">S-adenosyl-L-methionine-dependent methyltransferase</fullName>
    </recommendedName>
</protein>
<dbReference type="OrthoDB" id="2151982at2759"/>
<dbReference type="EMBL" id="MU002161">
    <property type="protein sequence ID" value="KAF2789119.1"/>
    <property type="molecule type" value="Genomic_DNA"/>
</dbReference>
<evidence type="ECO:0000313" key="2">
    <source>
        <dbReference type="Proteomes" id="UP000799757"/>
    </source>
</evidence>
<proteinExistence type="predicted"/>
<evidence type="ECO:0008006" key="3">
    <source>
        <dbReference type="Google" id="ProtNLM"/>
    </source>
</evidence>
<reference evidence="1" key="1">
    <citation type="journal article" date="2020" name="Stud. Mycol.">
        <title>101 Dothideomycetes genomes: a test case for predicting lifestyles and emergence of pathogens.</title>
        <authorList>
            <person name="Haridas S."/>
            <person name="Albert R."/>
            <person name="Binder M."/>
            <person name="Bloem J."/>
            <person name="Labutti K."/>
            <person name="Salamov A."/>
            <person name="Andreopoulos B."/>
            <person name="Baker S."/>
            <person name="Barry K."/>
            <person name="Bills G."/>
            <person name="Bluhm B."/>
            <person name="Cannon C."/>
            <person name="Castanera R."/>
            <person name="Culley D."/>
            <person name="Daum C."/>
            <person name="Ezra D."/>
            <person name="Gonzalez J."/>
            <person name="Henrissat B."/>
            <person name="Kuo A."/>
            <person name="Liang C."/>
            <person name="Lipzen A."/>
            <person name="Lutzoni F."/>
            <person name="Magnuson J."/>
            <person name="Mondo S."/>
            <person name="Nolan M."/>
            <person name="Ohm R."/>
            <person name="Pangilinan J."/>
            <person name="Park H.-J."/>
            <person name="Ramirez L."/>
            <person name="Alfaro M."/>
            <person name="Sun H."/>
            <person name="Tritt A."/>
            <person name="Yoshinaga Y."/>
            <person name="Zwiers L.-H."/>
            <person name="Turgeon B."/>
            <person name="Goodwin S."/>
            <person name="Spatafora J."/>
            <person name="Crous P."/>
            <person name="Grigoriev I."/>
        </authorList>
    </citation>
    <scope>NUCLEOTIDE SEQUENCE</scope>
    <source>
        <strain evidence="1">CBS 109.77</strain>
    </source>
</reference>
<dbReference type="AlphaFoldDB" id="A0A6A6WYE5"/>
<keyword evidence="2" id="KW-1185">Reference proteome</keyword>
<accession>A0A6A6WYE5</accession>
<dbReference type="Proteomes" id="UP000799757">
    <property type="component" value="Unassembled WGS sequence"/>
</dbReference>
<name>A0A6A6WYE5_9PLEO</name>
<evidence type="ECO:0000313" key="1">
    <source>
        <dbReference type="EMBL" id="KAF2789119.1"/>
    </source>
</evidence>